<dbReference type="FunFam" id="1.10.630.10:FF:000042">
    <property type="entry name" value="Cytochrome P450"/>
    <property type="match status" value="1"/>
</dbReference>
<dbReference type="InterPro" id="IPR050476">
    <property type="entry name" value="Insect_CytP450_Detox"/>
</dbReference>
<dbReference type="CDD" id="cd11056">
    <property type="entry name" value="CYP6-like"/>
    <property type="match status" value="1"/>
</dbReference>
<dbReference type="PROSITE" id="PS00086">
    <property type="entry name" value="CYTOCHROME_P450"/>
    <property type="match status" value="1"/>
</dbReference>
<dbReference type="GO" id="GO:0020037">
    <property type="term" value="F:heme binding"/>
    <property type="evidence" value="ECO:0007669"/>
    <property type="project" value="InterPro"/>
</dbReference>
<keyword evidence="16" id="KW-1185">Reference proteome</keyword>
<dbReference type="OrthoDB" id="2789670at2759"/>
<keyword evidence="8" id="KW-0492">Microsome</keyword>
<evidence type="ECO:0000256" key="7">
    <source>
        <dbReference type="ARBA" id="ARBA00022824"/>
    </source>
</evidence>
<keyword evidence="10 13" id="KW-0408">Iron</keyword>
<dbReference type="PRINTS" id="PR00463">
    <property type="entry name" value="EP450I"/>
</dbReference>
<evidence type="ECO:0000256" key="4">
    <source>
        <dbReference type="ARBA" id="ARBA00010617"/>
    </source>
</evidence>
<dbReference type="InterPro" id="IPR002401">
    <property type="entry name" value="Cyt_P450_E_grp-I"/>
</dbReference>
<dbReference type="GO" id="GO:0005789">
    <property type="term" value="C:endoplasmic reticulum membrane"/>
    <property type="evidence" value="ECO:0007669"/>
    <property type="project" value="UniProtKB-SubCell"/>
</dbReference>
<dbReference type="PANTHER" id="PTHR24292">
    <property type="entry name" value="CYTOCHROME P450"/>
    <property type="match status" value="1"/>
</dbReference>
<evidence type="ECO:0000256" key="8">
    <source>
        <dbReference type="ARBA" id="ARBA00022848"/>
    </source>
</evidence>
<comment type="cofactor">
    <cofactor evidence="1 13">
        <name>heme</name>
        <dbReference type="ChEBI" id="CHEBI:30413"/>
    </cofactor>
</comment>
<reference evidence="15" key="1">
    <citation type="submission" date="2019-08" db="EMBL/GenBank/DDBJ databases">
        <title>The genome of the North American firefly Photinus pyralis.</title>
        <authorList>
            <consortium name="Photinus pyralis genome working group"/>
            <person name="Fallon T.R."/>
            <person name="Sander Lower S.E."/>
            <person name="Weng J.-K."/>
        </authorList>
    </citation>
    <scope>NUCLEOTIDE SEQUENCE</scope>
    <source>
        <strain evidence="15">TRF0915ILg1</strain>
        <tissue evidence="15">Whole body</tissue>
    </source>
</reference>
<evidence type="ECO:0000256" key="10">
    <source>
        <dbReference type="ARBA" id="ARBA00023004"/>
    </source>
</evidence>
<accession>A0A8K0D7W5</accession>
<evidence type="ECO:0000256" key="6">
    <source>
        <dbReference type="ARBA" id="ARBA00022723"/>
    </source>
</evidence>
<evidence type="ECO:0000256" key="2">
    <source>
        <dbReference type="ARBA" id="ARBA00004174"/>
    </source>
</evidence>
<sequence>MGYSLLGIKTPHWKSLRTKISPIFTTGKMKMMMPLIKECGENLNNYIKTVLNKKSEAKEITGKYTTDVITTCAFGIAANSFVDENSEFRIAGRKLAGDSFCRYIQALSYSFGHLFVRLFKFKFIEADAAKFLSDVFLETIEQRESSKFKRNDLIDILIELKNQEDWDDDFKFDGDRLVAQAIIFFSAGHETTNSTISFTLHELCLNQEIQDKLREEIKNIINKHGELTYEAVQDMEYLHMIICETLRKYPLTPFIQRECVEDYEIPETGLIIEKGTPVVIPQHGLHWDEKYFPNPQTYDPERFSAENKSNITPFTYLPFGNGPRNCIGERFAMLSSKLGIIYIINNFSVVRNSDTQNPLTFCRSDLLQAKGGIRLTFTDI</sequence>
<evidence type="ECO:0000256" key="12">
    <source>
        <dbReference type="ARBA" id="ARBA00023136"/>
    </source>
</evidence>
<evidence type="ECO:0000256" key="13">
    <source>
        <dbReference type="PIRSR" id="PIRSR602401-1"/>
    </source>
</evidence>
<dbReference type="Gene3D" id="1.10.630.10">
    <property type="entry name" value="Cytochrome P450"/>
    <property type="match status" value="1"/>
</dbReference>
<comment type="similarity">
    <text evidence="4 14">Belongs to the cytochrome P450 family.</text>
</comment>
<dbReference type="InterPro" id="IPR036396">
    <property type="entry name" value="Cyt_P450_sf"/>
</dbReference>
<evidence type="ECO:0000313" key="15">
    <source>
        <dbReference type="EMBL" id="KAF2898991.1"/>
    </source>
</evidence>
<dbReference type="AlphaFoldDB" id="A0A8K0D7W5"/>
<keyword evidence="7" id="KW-0256">Endoplasmic reticulum</keyword>
<evidence type="ECO:0000256" key="9">
    <source>
        <dbReference type="ARBA" id="ARBA00023002"/>
    </source>
</evidence>
<dbReference type="GO" id="GO:0005506">
    <property type="term" value="F:iron ion binding"/>
    <property type="evidence" value="ECO:0007669"/>
    <property type="project" value="InterPro"/>
</dbReference>
<protein>
    <recommendedName>
        <fullName evidence="17">Cytochrome P450</fullName>
    </recommendedName>
</protein>
<comment type="subcellular location">
    <subcellularLocation>
        <location evidence="3">Endoplasmic reticulum membrane</location>
        <topology evidence="3">Peripheral membrane protein</topology>
    </subcellularLocation>
    <subcellularLocation>
        <location evidence="2">Microsome membrane</location>
        <topology evidence="2">Peripheral membrane protein</topology>
    </subcellularLocation>
</comment>
<evidence type="ECO:0000256" key="11">
    <source>
        <dbReference type="ARBA" id="ARBA00023033"/>
    </source>
</evidence>
<dbReference type="Proteomes" id="UP000801492">
    <property type="component" value="Unassembled WGS sequence"/>
</dbReference>
<evidence type="ECO:0008006" key="17">
    <source>
        <dbReference type="Google" id="ProtNLM"/>
    </source>
</evidence>
<evidence type="ECO:0000256" key="3">
    <source>
        <dbReference type="ARBA" id="ARBA00004406"/>
    </source>
</evidence>
<keyword evidence="9 14" id="KW-0560">Oxidoreductase</keyword>
<evidence type="ECO:0000256" key="5">
    <source>
        <dbReference type="ARBA" id="ARBA00022617"/>
    </source>
</evidence>
<proteinExistence type="inferred from homology"/>
<name>A0A8K0D7W5_IGNLU</name>
<evidence type="ECO:0000256" key="1">
    <source>
        <dbReference type="ARBA" id="ARBA00001971"/>
    </source>
</evidence>
<dbReference type="Pfam" id="PF00067">
    <property type="entry name" value="p450"/>
    <property type="match status" value="1"/>
</dbReference>
<comment type="caution">
    <text evidence="15">The sequence shown here is derived from an EMBL/GenBank/DDBJ whole genome shotgun (WGS) entry which is preliminary data.</text>
</comment>
<dbReference type="EMBL" id="VTPC01003135">
    <property type="protein sequence ID" value="KAF2898991.1"/>
    <property type="molecule type" value="Genomic_DNA"/>
</dbReference>
<dbReference type="GO" id="GO:0004497">
    <property type="term" value="F:monooxygenase activity"/>
    <property type="evidence" value="ECO:0007669"/>
    <property type="project" value="UniProtKB-KW"/>
</dbReference>
<dbReference type="GO" id="GO:0016705">
    <property type="term" value="F:oxidoreductase activity, acting on paired donors, with incorporation or reduction of molecular oxygen"/>
    <property type="evidence" value="ECO:0007669"/>
    <property type="project" value="InterPro"/>
</dbReference>
<dbReference type="SUPFAM" id="SSF48264">
    <property type="entry name" value="Cytochrome P450"/>
    <property type="match status" value="1"/>
</dbReference>
<dbReference type="InterPro" id="IPR017972">
    <property type="entry name" value="Cyt_P450_CS"/>
</dbReference>
<dbReference type="PANTHER" id="PTHR24292:SF45">
    <property type="entry name" value="CYTOCHROME P450 6G1-RELATED"/>
    <property type="match status" value="1"/>
</dbReference>
<organism evidence="15 16">
    <name type="scientific">Ignelater luminosus</name>
    <name type="common">Cucubano</name>
    <name type="synonym">Pyrophorus luminosus</name>
    <dbReference type="NCBI Taxonomy" id="2038154"/>
    <lineage>
        <taxon>Eukaryota</taxon>
        <taxon>Metazoa</taxon>
        <taxon>Ecdysozoa</taxon>
        <taxon>Arthropoda</taxon>
        <taxon>Hexapoda</taxon>
        <taxon>Insecta</taxon>
        <taxon>Pterygota</taxon>
        <taxon>Neoptera</taxon>
        <taxon>Endopterygota</taxon>
        <taxon>Coleoptera</taxon>
        <taxon>Polyphaga</taxon>
        <taxon>Elateriformia</taxon>
        <taxon>Elateroidea</taxon>
        <taxon>Elateridae</taxon>
        <taxon>Agrypninae</taxon>
        <taxon>Pyrophorini</taxon>
        <taxon>Ignelater</taxon>
    </lineage>
</organism>
<keyword evidence="5 13" id="KW-0349">Heme</keyword>
<evidence type="ECO:0000256" key="14">
    <source>
        <dbReference type="RuleBase" id="RU000461"/>
    </source>
</evidence>
<gene>
    <name evidence="15" type="ORF">ILUMI_07184</name>
</gene>
<evidence type="ECO:0000313" key="16">
    <source>
        <dbReference type="Proteomes" id="UP000801492"/>
    </source>
</evidence>
<dbReference type="InterPro" id="IPR001128">
    <property type="entry name" value="Cyt_P450"/>
</dbReference>
<keyword evidence="6 13" id="KW-0479">Metal-binding</keyword>
<dbReference type="PRINTS" id="PR00385">
    <property type="entry name" value="P450"/>
</dbReference>
<keyword evidence="11 14" id="KW-0503">Monooxygenase</keyword>
<feature type="binding site" description="axial binding residue" evidence="13">
    <location>
        <position position="326"/>
    </location>
    <ligand>
        <name>heme</name>
        <dbReference type="ChEBI" id="CHEBI:30413"/>
    </ligand>
    <ligandPart>
        <name>Fe</name>
        <dbReference type="ChEBI" id="CHEBI:18248"/>
    </ligandPart>
</feature>
<keyword evidence="12" id="KW-0472">Membrane</keyword>